<dbReference type="InterPro" id="IPR022880">
    <property type="entry name" value="DNApol_IV"/>
</dbReference>
<reference evidence="16 19" key="3">
    <citation type="submission" date="2019-07" db="EMBL/GenBank/DDBJ databases">
        <title>Whole genome shotgun sequence of Lactobacillus zymae NBRC 107157.</title>
        <authorList>
            <person name="Hosoyama A."/>
            <person name="Uohara A."/>
            <person name="Ohji S."/>
            <person name="Ichikawa N."/>
        </authorList>
    </citation>
    <scope>NUCLEOTIDE SEQUENCE [LARGE SCALE GENOMIC DNA]</scope>
    <source>
        <strain evidence="16 19">NBRC 107157</strain>
    </source>
</reference>
<evidence type="ECO:0000256" key="13">
    <source>
        <dbReference type="ARBA" id="ARBA00049244"/>
    </source>
</evidence>
<comment type="function">
    <text evidence="14">Poorly processive, error-prone DNA polymerase involved in untargeted mutagenesis. Copies undamaged DNA at stalled replication forks, which arise in vivo from mismatched or misaligned primer ends. These misaligned primers can be extended by PolIV. Exhibits no 3'-5' exonuclease (proofreading) activity. May be involved in translesional synthesis, in conjunction with the beta clamp from PolIII.</text>
</comment>
<dbReference type="AlphaFoldDB" id="A0A1Y6JXP3"/>
<name>A0A1Y6JXP3_9LACO</name>
<dbReference type="InterPro" id="IPR017961">
    <property type="entry name" value="DNA_pol_Y-fam_little_finger"/>
</dbReference>
<dbReference type="GO" id="GO:0003887">
    <property type="term" value="F:DNA-directed DNA polymerase activity"/>
    <property type="evidence" value="ECO:0007669"/>
    <property type="project" value="UniProtKB-UniRule"/>
</dbReference>
<keyword evidence="10 14" id="KW-0239">DNA-directed DNA polymerase</keyword>
<gene>
    <name evidence="14 16" type="primary">dinB</name>
    <name evidence="17" type="ORF">LZ3411_1575</name>
    <name evidence="16" type="ORF">LZY01_03680</name>
</gene>
<evidence type="ECO:0000256" key="3">
    <source>
        <dbReference type="ARBA" id="ARBA00022490"/>
    </source>
</evidence>
<keyword evidence="4 14" id="KW-0808">Transferase</keyword>
<dbReference type="GO" id="GO:0042276">
    <property type="term" value="P:error-prone translesion synthesis"/>
    <property type="evidence" value="ECO:0007669"/>
    <property type="project" value="TreeGrafter"/>
</dbReference>
<keyword evidence="2 14" id="KW-0515">Mutator protein</keyword>
<sequence>MQTNKRSVIMELMMSHDLKGVEDVPRPAAKFTQRKIIHVDMDAFYASIEMRDHPEFRRHPLIIAKDPRKTGGRGVVTTANYLARQHGVHSAMSANEALKLCPEAIFQTPNFPHYREISEQIHRIFHEYTDKIEPVAFDEAYLDVTENKHHLHSAVQVAHELQAEIYDQTHLTCSTGISYSKFLAKEASDFRKPVGVSVILPEDAHDFLMALPIERFRGVGKKTVPKMHDLGIQTGADLYQRSQLELIHDFGKFGYILYQRVRGIDERPVEYQRERKSIGKERTYGPPLTTAGEVENQLRRLATMVAQTVAQKQRHGKTLVLKLRTSDFTTVTKRITQEDFLTNEATTYYELALQLYHEVATADEQIRLLGITITGLAAQSFENVRLPLWGD</sequence>
<dbReference type="SUPFAM" id="SSF100879">
    <property type="entry name" value="Lesion bypass DNA polymerase (Y-family), little finger domain"/>
    <property type="match status" value="1"/>
</dbReference>
<dbReference type="EC" id="2.7.7.7" evidence="14"/>
<dbReference type="PANTHER" id="PTHR11076:SF33">
    <property type="entry name" value="DNA POLYMERASE KAPPA"/>
    <property type="match status" value="1"/>
</dbReference>
<dbReference type="EMBL" id="LT854705">
    <property type="protein sequence ID" value="SMS14625.1"/>
    <property type="molecule type" value="Genomic_DNA"/>
</dbReference>
<keyword evidence="3 14" id="KW-0963">Cytoplasm</keyword>
<keyword evidence="11 14" id="KW-0238">DNA-binding</keyword>
<keyword evidence="12 14" id="KW-0234">DNA repair</keyword>
<dbReference type="InterPro" id="IPR050116">
    <property type="entry name" value="DNA_polymerase-Y"/>
</dbReference>
<dbReference type="EMBL" id="BJZK01000003">
    <property type="protein sequence ID" value="GEO71200.1"/>
    <property type="molecule type" value="Genomic_DNA"/>
</dbReference>
<evidence type="ECO:0000256" key="1">
    <source>
        <dbReference type="ARBA" id="ARBA00010945"/>
    </source>
</evidence>
<evidence type="ECO:0000256" key="8">
    <source>
        <dbReference type="ARBA" id="ARBA00022763"/>
    </source>
</evidence>
<dbReference type="GO" id="GO:0003684">
    <property type="term" value="F:damaged DNA binding"/>
    <property type="evidence" value="ECO:0007669"/>
    <property type="project" value="InterPro"/>
</dbReference>
<dbReference type="Proteomes" id="UP000195412">
    <property type="component" value="Chromosome I"/>
</dbReference>
<comment type="cofactor">
    <cofactor evidence="14">
        <name>Mg(2+)</name>
        <dbReference type="ChEBI" id="CHEBI:18420"/>
    </cofactor>
    <text evidence="14">Binds 2 magnesium ions per subunit.</text>
</comment>
<dbReference type="InterPro" id="IPR043502">
    <property type="entry name" value="DNA/RNA_pol_sf"/>
</dbReference>
<evidence type="ECO:0000313" key="16">
    <source>
        <dbReference type="EMBL" id="GEO71200.1"/>
    </source>
</evidence>
<evidence type="ECO:0000256" key="11">
    <source>
        <dbReference type="ARBA" id="ARBA00023125"/>
    </source>
</evidence>
<dbReference type="PANTHER" id="PTHR11076">
    <property type="entry name" value="DNA REPAIR POLYMERASE UMUC / TRANSFERASE FAMILY MEMBER"/>
    <property type="match status" value="1"/>
</dbReference>
<evidence type="ECO:0000256" key="2">
    <source>
        <dbReference type="ARBA" id="ARBA00022457"/>
    </source>
</evidence>
<protein>
    <recommendedName>
        <fullName evidence="14">DNA polymerase IV</fullName>
        <shortName evidence="14">Pol IV</shortName>
        <ecNumber evidence="14">2.7.7.7</ecNumber>
    </recommendedName>
</protein>
<dbReference type="PROSITE" id="PS50173">
    <property type="entry name" value="UMUC"/>
    <property type="match status" value="1"/>
</dbReference>
<dbReference type="GO" id="GO:0005829">
    <property type="term" value="C:cytosol"/>
    <property type="evidence" value="ECO:0007669"/>
    <property type="project" value="TreeGrafter"/>
</dbReference>
<dbReference type="NCBIfam" id="NF002677">
    <property type="entry name" value="PRK02406.1"/>
    <property type="match status" value="1"/>
</dbReference>
<comment type="subcellular location">
    <subcellularLocation>
        <location evidence="14">Cytoplasm</location>
    </subcellularLocation>
</comment>
<evidence type="ECO:0000256" key="5">
    <source>
        <dbReference type="ARBA" id="ARBA00022695"/>
    </source>
</evidence>
<evidence type="ECO:0000313" key="18">
    <source>
        <dbReference type="Proteomes" id="UP000195412"/>
    </source>
</evidence>
<dbReference type="Pfam" id="PF11798">
    <property type="entry name" value="IMS_HHH"/>
    <property type="match status" value="1"/>
</dbReference>
<feature type="site" description="Substrate discrimination" evidence="14">
    <location>
        <position position="45"/>
    </location>
</feature>
<keyword evidence="19" id="KW-1185">Reference proteome</keyword>
<evidence type="ECO:0000256" key="14">
    <source>
        <dbReference type="HAMAP-Rule" id="MF_01113"/>
    </source>
</evidence>
<feature type="active site" evidence="14">
    <location>
        <position position="139"/>
    </location>
</feature>
<comment type="catalytic activity">
    <reaction evidence="13 14">
        <text>DNA(n) + a 2'-deoxyribonucleoside 5'-triphosphate = DNA(n+1) + diphosphate</text>
        <dbReference type="Rhea" id="RHEA:22508"/>
        <dbReference type="Rhea" id="RHEA-COMP:17339"/>
        <dbReference type="Rhea" id="RHEA-COMP:17340"/>
        <dbReference type="ChEBI" id="CHEBI:33019"/>
        <dbReference type="ChEBI" id="CHEBI:61560"/>
        <dbReference type="ChEBI" id="CHEBI:173112"/>
        <dbReference type="EC" id="2.7.7.7"/>
    </reaction>
</comment>
<dbReference type="InterPro" id="IPR001126">
    <property type="entry name" value="UmuC"/>
</dbReference>
<keyword evidence="6 14" id="KW-0235">DNA replication</keyword>
<evidence type="ECO:0000259" key="15">
    <source>
        <dbReference type="PROSITE" id="PS50173"/>
    </source>
</evidence>
<evidence type="ECO:0000313" key="17">
    <source>
        <dbReference type="EMBL" id="SMS14625.1"/>
    </source>
</evidence>
<dbReference type="InterPro" id="IPR036775">
    <property type="entry name" value="DNA_pol_Y-fam_lit_finger_sf"/>
</dbReference>
<dbReference type="Proteomes" id="UP000321794">
    <property type="component" value="Unassembled WGS sequence"/>
</dbReference>
<dbReference type="SUPFAM" id="SSF56672">
    <property type="entry name" value="DNA/RNA polymerases"/>
    <property type="match status" value="1"/>
</dbReference>
<dbReference type="FunFam" id="1.10.150.20:FF:000019">
    <property type="entry name" value="DNA polymerase IV"/>
    <property type="match status" value="1"/>
</dbReference>
<comment type="similarity">
    <text evidence="1 14">Belongs to the DNA polymerase type-Y family.</text>
</comment>
<dbReference type="Gene3D" id="3.30.1490.100">
    <property type="entry name" value="DNA polymerase, Y-family, little finger domain"/>
    <property type="match status" value="1"/>
</dbReference>
<dbReference type="KEGG" id="lzy:LZ3411_1575"/>
<dbReference type="GO" id="GO:0006261">
    <property type="term" value="P:DNA-templated DNA replication"/>
    <property type="evidence" value="ECO:0007669"/>
    <property type="project" value="UniProtKB-UniRule"/>
</dbReference>
<dbReference type="GO" id="GO:0009432">
    <property type="term" value="P:SOS response"/>
    <property type="evidence" value="ECO:0007669"/>
    <property type="project" value="TreeGrafter"/>
</dbReference>
<evidence type="ECO:0000256" key="9">
    <source>
        <dbReference type="ARBA" id="ARBA00022842"/>
    </source>
</evidence>
<evidence type="ECO:0000256" key="12">
    <source>
        <dbReference type="ARBA" id="ARBA00023204"/>
    </source>
</evidence>
<dbReference type="Pfam" id="PF00817">
    <property type="entry name" value="IMS"/>
    <property type="match status" value="1"/>
</dbReference>
<keyword evidence="8 14" id="KW-0227">DNA damage</keyword>
<dbReference type="HAMAP" id="MF_01113">
    <property type="entry name" value="DNApol_IV"/>
    <property type="match status" value="1"/>
</dbReference>
<dbReference type="InterPro" id="IPR024728">
    <property type="entry name" value="PolY_HhH_motif"/>
</dbReference>
<dbReference type="GO" id="GO:0000287">
    <property type="term" value="F:magnesium ion binding"/>
    <property type="evidence" value="ECO:0007669"/>
    <property type="project" value="UniProtKB-UniRule"/>
</dbReference>
<proteinExistence type="inferred from homology"/>
<organism evidence="17 18">
    <name type="scientific">Levilactobacillus zymae</name>
    <dbReference type="NCBI Taxonomy" id="267363"/>
    <lineage>
        <taxon>Bacteria</taxon>
        <taxon>Bacillati</taxon>
        <taxon>Bacillota</taxon>
        <taxon>Bacilli</taxon>
        <taxon>Lactobacillales</taxon>
        <taxon>Lactobacillaceae</taxon>
        <taxon>Levilactobacillus</taxon>
    </lineage>
</organism>
<reference evidence="17" key="2">
    <citation type="submission" date="2017-05" db="EMBL/GenBank/DDBJ databases">
        <authorList>
            <person name="Song R."/>
            <person name="Chenine A.L."/>
            <person name="Ruprecht R.M."/>
        </authorList>
    </citation>
    <scope>NUCLEOTIDE SEQUENCE</scope>
    <source>
        <strain evidence="17">ACA-DC 3411</strain>
    </source>
</reference>
<keyword evidence="9 14" id="KW-0460">Magnesium</keyword>
<evidence type="ECO:0000256" key="4">
    <source>
        <dbReference type="ARBA" id="ARBA00022679"/>
    </source>
</evidence>
<dbReference type="Gene3D" id="3.40.1170.60">
    <property type="match status" value="1"/>
</dbReference>
<evidence type="ECO:0000256" key="7">
    <source>
        <dbReference type="ARBA" id="ARBA00022723"/>
    </source>
</evidence>
<dbReference type="Gene3D" id="1.10.150.20">
    <property type="entry name" value="5' to 3' exonuclease, C-terminal subdomain"/>
    <property type="match status" value="1"/>
</dbReference>
<accession>A0A1Y6JXP3</accession>
<comment type="subunit">
    <text evidence="14">Monomer.</text>
</comment>
<evidence type="ECO:0000256" key="6">
    <source>
        <dbReference type="ARBA" id="ARBA00022705"/>
    </source>
</evidence>
<evidence type="ECO:0000256" key="10">
    <source>
        <dbReference type="ARBA" id="ARBA00022932"/>
    </source>
</evidence>
<dbReference type="Gene3D" id="3.30.70.270">
    <property type="match status" value="1"/>
</dbReference>
<reference evidence="18" key="1">
    <citation type="submission" date="2017-05" db="EMBL/GenBank/DDBJ databases">
        <authorList>
            <person name="Papadimitriou K."/>
        </authorList>
    </citation>
    <scope>NUCLEOTIDE SEQUENCE [LARGE SCALE GENOMIC DNA]</scope>
    <source>
        <strain evidence="18">ACA-DC 3411</strain>
    </source>
</reference>
<dbReference type="Pfam" id="PF11799">
    <property type="entry name" value="IMS_C"/>
    <property type="match status" value="1"/>
</dbReference>
<keyword evidence="5 14" id="KW-0548">Nucleotidyltransferase</keyword>
<dbReference type="InterPro" id="IPR043128">
    <property type="entry name" value="Rev_trsase/Diguanyl_cyclase"/>
</dbReference>
<feature type="domain" description="UmuC" evidence="15">
    <location>
        <begin position="36"/>
        <end position="220"/>
    </location>
</feature>
<keyword evidence="7 14" id="KW-0479">Metal-binding</keyword>
<feature type="binding site" evidence="14">
    <location>
        <position position="40"/>
    </location>
    <ligand>
        <name>Mg(2+)</name>
        <dbReference type="ChEBI" id="CHEBI:18420"/>
    </ligand>
</feature>
<feature type="binding site" evidence="14">
    <location>
        <position position="138"/>
    </location>
    <ligand>
        <name>Mg(2+)</name>
        <dbReference type="ChEBI" id="CHEBI:18420"/>
    </ligand>
</feature>
<dbReference type="GO" id="GO:0006281">
    <property type="term" value="P:DNA repair"/>
    <property type="evidence" value="ECO:0007669"/>
    <property type="project" value="UniProtKB-UniRule"/>
</dbReference>
<dbReference type="CDD" id="cd03586">
    <property type="entry name" value="PolY_Pol_IV_kappa"/>
    <property type="match status" value="1"/>
</dbReference>
<dbReference type="FunFam" id="3.30.1490.100:FF:000004">
    <property type="entry name" value="DNA polymerase IV"/>
    <property type="match status" value="1"/>
</dbReference>
<evidence type="ECO:0000313" key="19">
    <source>
        <dbReference type="Proteomes" id="UP000321794"/>
    </source>
</evidence>